<feature type="non-terminal residue" evidence="3">
    <location>
        <position position="101"/>
    </location>
</feature>
<dbReference type="Gene3D" id="3.60.21.10">
    <property type="match status" value="1"/>
</dbReference>
<evidence type="ECO:0000256" key="1">
    <source>
        <dbReference type="ARBA" id="ARBA00022729"/>
    </source>
</evidence>
<keyword evidence="1" id="KW-0732">Signal</keyword>
<dbReference type="PANTHER" id="PTHR22953">
    <property type="entry name" value="ACID PHOSPHATASE RELATED"/>
    <property type="match status" value="1"/>
</dbReference>
<feature type="domain" description="Calcineurin-like phosphoesterase" evidence="2">
    <location>
        <begin position="36"/>
        <end position="101"/>
    </location>
</feature>
<name>E1ZUA7_CHLVA</name>
<dbReference type="STRING" id="554065.E1ZUA7"/>
<dbReference type="GeneID" id="17350022"/>
<dbReference type="OrthoDB" id="407721at2759"/>
<dbReference type="OMA" id="SHDISPY"/>
<dbReference type="InParanoid" id="E1ZUA7"/>
<organism evidence="4">
    <name type="scientific">Chlorella variabilis</name>
    <name type="common">Green alga</name>
    <dbReference type="NCBI Taxonomy" id="554065"/>
    <lineage>
        <taxon>Eukaryota</taxon>
        <taxon>Viridiplantae</taxon>
        <taxon>Chlorophyta</taxon>
        <taxon>core chlorophytes</taxon>
        <taxon>Trebouxiophyceae</taxon>
        <taxon>Chlorellales</taxon>
        <taxon>Chlorellaceae</taxon>
        <taxon>Chlorella clade</taxon>
        <taxon>Chlorella</taxon>
    </lineage>
</organism>
<dbReference type="PANTHER" id="PTHR22953:SF153">
    <property type="entry name" value="PURPLE ACID PHOSPHATASE"/>
    <property type="match status" value="1"/>
</dbReference>
<proteinExistence type="predicted"/>
<dbReference type="InterPro" id="IPR004843">
    <property type="entry name" value="Calcineurin-like_PHP"/>
</dbReference>
<dbReference type="InterPro" id="IPR039331">
    <property type="entry name" value="PAPs-like"/>
</dbReference>
<dbReference type="Proteomes" id="UP000008141">
    <property type="component" value="Unassembled WGS sequence"/>
</dbReference>
<feature type="non-terminal residue" evidence="3">
    <location>
        <position position="1"/>
    </location>
</feature>
<accession>E1ZUA7</accession>
<evidence type="ECO:0000313" key="3">
    <source>
        <dbReference type="EMBL" id="EFN50589.1"/>
    </source>
</evidence>
<dbReference type="SUPFAM" id="SSF56300">
    <property type="entry name" value="Metallo-dependent phosphatases"/>
    <property type="match status" value="1"/>
</dbReference>
<reference evidence="3 4" key="1">
    <citation type="journal article" date="2010" name="Plant Cell">
        <title>The Chlorella variabilis NC64A genome reveals adaptation to photosymbiosis, coevolution with viruses, and cryptic sex.</title>
        <authorList>
            <person name="Blanc G."/>
            <person name="Duncan G."/>
            <person name="Agarkova I."/>
            <person name="Borodovsky M."/>
            <person name="Gurnon J."/>
            <person name="Kuo A."/>
            <person name="Lindquist E."/>
            <person name="Lucas S."/>
            <person name="Pangilinan J."/>
            <person name="Polle J."/>
            <person name="Salamov A."/>
            <person name="Terry A."/>
            <person name="Yamada T."/>
            <person name="Dunigan D.D."/>
            <person name="Grigoriev I.V."/>
            <person name="Claverie J.M."/>
            <person name="Van Etten J.L."/>
        </authorList>
    </citation>
    <scope>NUCLEOTIDE SEQUENCE [LARGE SCALE GENOMIC DNA]</scope>
    <source>
        <strain evidence="3 4">NC64A</strain>
    </source>
</reference>
<dbReference type="AlphaFoldDB" id="E1ZUA7"/>
<dbReference type="RefSeq" id="XP_005852297.1">
    <property type="nucleotide sequence ID" value="XM_005852235.1"/>
</dbReference>
<dbReference type="EMBL" id="GL433941">
    <property type="protein sequence ID" value="EFN50589.1"/>
    <property type="molecule type" value="Genomic_DNA"/>
</dbReference>
<evidence type="ECO:0000259" key="2">
    <source>
        <dbReference type="Pfam" id="PF00149"/>
    </source>
</evidence>
<dbReference type="eggNOG" id="KOG1378">
    <property type="taxonomic scope" value="Eukaryota"/>
</dbReference>
<evidence type="ECO:0000313" key="4">
    <source>
        <dbReference type="Proteomes" id="UP000008141"/>
    </source>
</evidence>
<dbReference type="KEGG" id="cvr:CHLNCDRAFT_15847"/>
<sequence>RFFFPYRPSLSGTKLYYSYDVAGAHVVMLGSYVAYDQASPQYAWLLRDLAAVDRSRTPWVVAVQHAPWYNSNYAHQGEGDEMRDSMEALLYEHGVDFIFSG</sequence>
<gene>
    <name evidence="3" type="ORF">CHLNCDRAFT_15847</name>
</gene>
<protein>
    <recommendedName>
        <fullName evidence="2">Calcineurin-like phosphoesterase domain-containing protein</fullName>
    </recommendedName>
</protein>
<dbReference type="GO" id="GO:0003993">
    <property type="term" value="F:acid phosphatase activity"/>
    <property type="evidence" value="ECO:0007669"/>
    <property type="project" value="InterPro"/>
</dbReference>
<dbReference type="InterPro" id="IPR029052">
    <property type="entry name" value="Metallo-depent_PP-like"/>
</dbReference>
<dbReference type="Pfam" id="PF00149">
    <property type="entry name" value="Metallophos"/>
    <property type="match status" value="1"/>
</dbReference>
<keyword evidence="4" id="KW-1185">Reference proteome</keyword>